<dbReference type="InterPro" id="IPR005467">
    <property type="entry name" value="His_kinase_dom"/>
</dbReference>
<dbReference type="InterPro" id="IPR036890">
    <property type="entry name" value="HATPase_C_sf"/>
</dbReference>
<comment type="catalytic activity">
    <reaction evidence="1">
        <text>ATP + protein L-histidine = ADP + protein N-phospho-L-histidine.</text>
        <dbReference type="EC" id="2.7.13.3"/>
    </reaction>
</comment>
<dbReference type="CDD" id="cd16917">
    <property type="entry name" value="HATPase_UhpB-NarQ-NarX-like"/>
    <property type="match status" value="1"/>
</dbReference>
<evidence type="ECO:0000256" key="5">
    <source>
        <dbReference type="ARBA" id="ARBA00023012"/>
    </source>
</evidence>
<dbReference type="PROSITE" id="PS50005">
    <property type="entry name" value="TPR"/>
    <property type="match status" value="2"/>
</dbReference>
<name>A0ABR7Q946_9FLAO</name>
<dbReference type="CDD" id="cd22249">
    <property type="entry name" value="UDM1_RNF168_RNF169-like"/>
    <property type="match status" value="1"/>
</dbReference>
<dbReference type="Pfam" id="PF13424">
    <property type="entry name" value="TPR_12"/>
    <property type="match status" value="1"/>
</dbReference>
<dbReference type="Gene3D" id="1.25.40.10">
    <property type="entry name" value="Tetratricopeptide repeat domain"/>
    <property type="match status" value="1"/>
</dbReference>
<dbReference type="InterPro" id="IPR003594">
    <property type="entry name" value="HATPase_dom"/>
</dbReference>
<dbReference type="GO" id="GO:0016301">
    <property type="term" value="F:kinase activity"/>
    <property type="evidence" value="ECO:0007669"/>
    <property type="project" value="UniProtKB-KW"/>
</dbReference>
<gene>
    <name evidence="9" type="ORF">H2O64_10490</name>
</gene>
<evidence type="ECO:0000313" key="9">
    <source>
        <dbReference type="EMBL" id="MBC8755101.1"/>
    </source>
</evidence>
<evidence type="ECO:0000256" key="7">
    <source>
        <dbReference type="SAM" id="Phobius"/>
    </source>
</evidence>
<keyword evidence="7" id="KW-1133">Transmembrane helix</keyword>
<dbReference type="PANTHER" id="PTHR24421">
    <property type="entry name" value="NITRATE/NITRITE SENSOR PROTEIN NARX-RELATED"/>
    <property type="match status" value="1"/>
</dbReference>
<dbReference type="PRINTS" id="PR00344">
    <property type="entry name" value="BCTRLSENSOR"/>
</dbReference>
<feature type="repeat" description="TPR" evidence="6">
    <location>
        <begin position="187"/>
        <end position="220"/>
    </location>
</feature>
<feature type="domain" description="Histidine kinase" evidence="8">
    <location>
        <begin position="580"/>
        <end position="666"/>
    </location>
</feature>
<dbReference type="Gene3D" id="3.30.565.10">
    <property type="entry name" value="Histidine kinase-like ATPase, C-terminal domain"/>
    <property type="match status" value="1"/>
</dbReference>
<dbReference type="InterPro" id="IPR019734">
    <property type="entry name" value="TPR_rpt"/>
</dbReference>
<accession>A0ABR7Q946</accession>
<dbReference type="Pfam" id="PF02518">
    <property type="entry name" value="HATPase_c"/>
    <property type="match status" value="1"/>
</dbReference>
<evidence type="ECO:0000259" key="8">
    <source>
        <dbReference type="PROSITE" id="PS50109"/>
    </source>
</evidence>
<evidence type="ECO:0000256" key="6">
    <source>
        <dbReference type="PROSITE-ProRule" id="PRU00339"/>
    </source>
</evidence>
<dbReference type="EMBL" id="JACGWS010000005">
    <property type="protein sequence ID" value="MBC8755101.1"/>
    <property type="molecule type" value="Genomic_DNA"/>
</dbReference>
<dbReference type="Proteomes" id="UP000619238">
    <property type="component" value="Unassembled WGS sequence"/>
</dbReference>
<dbReference type="RefSeq" id="WP_187562147.1">
    <property type="nucleotide sequence ID" value="NZ_JACGWS010000005.1"/>
</dbReference>
<dbReference type="SUPFAM" id="SSF55874">
    <property type="entry name" value="ATPase domain of HSP90 chaperone/DNA topoisomerase II/histidine kinase"/>
    <property type="match status" value="1"/>
</dbReference>
<keyword evidence="3" id="KW-0808">Transferase</keyword>
<evidence type="ECO:0000256" key="1">
    <source>
        <dbReference type="ARBA" id="ARBA00000085"/>
    </source>
</evidence>
<comment type="caution">
    <text evidence="9">The sequence shown here is derived from an EMBL/GenBank/DDBJ whole genome shotgun (WGS) entry which is preliminary data.</text>
</comment>
<dbReference type="InterPro" id="IPR004358">
    <property type="entry name" value="Sig_transdc_His_kin-like_C"/>
</dbReference>
<evidence type="ECO:0000256" key="2">
    <source>
        <dbReference type="ARBA" id="ARBA00012438"/>
    </source>
</evidence>
<dbReference type="InterPro" id="IPR050482">
    <property type="entry name" value="Sensor_HK_TwoCompSys"/>
</dbReference>
<evidence type="ECO:0000256" key="3">
    <source>
        <dbReference type="ARBA" id="ARBA00022679"/>
    </source>
</evidence>
<keyword evidence="5" id="KW-0902">Two-component regulatory system</keyword>
<keyword evidence="7" id="KW-0472">Membrane</keyword>
<keyword evidence="6" id="KW-0802">TPR repeat</keyword>
<keyword evidence="4 9" id="KW-0418">Kinase</keyword>
<keyword evidence="10" id="KW-1185">Reference proteome</keyword>
<evidence type="ECO:0000256" key="4">
    <source>
        <dbReference type="ARBA" id="ARBA00022777"/>
    </source>
</evidence>
<feature type="repeat" description="TPR" evidence="6">
    <location>
        <begin position="228"/>
        <end position="261"/>
    </location>
</feature>
<dbReference type="SMART" id="SM00028">
    <property type="entry name" value="TPR"/>
    <property type="match status" value="4"/>
</dbReference>
<feature type="transmembrane region" description="Helical" evidence="7">
    <location>
        <begin position="411"/>
        <end position="429"/>
    </location>
</feature>
<dbReference type="PROSITE" id="PS50109">
    <property type="entry name" value="HIS_KIN"/>
    <property type="match status" value="1"/>
</dbReference>
<dbReference type="InterPro" id="IPR011990">
    <property type="entry name" value="TPR-like_helical_dom_sf"/>
</dbReference>
<evidence type="ECO:0000313" key="10">
    <source>
        <dbReference type="Proteomes" id="UP000619238"/>
    </source>
</evidence>
<dbReference type="SMART" id="SM00387">
    <property type="entry name" value="HATPase_c"/>
    <property type="match status" value="1"/>
</dbReference>
<reference evidence="9 10" key="1">
    <citation type="submission" date="2020-07" db="EMBL/GenBank/DDBJ databases">
        <title>Description of Kordia aestuariivivens sp. nov., isolated from a tidal flat.</title>
        <authorList>
            <person name="Park S."/>
            <person name="Yoon J.-H."/>
        </authorList>
    </citation>
    <scope>NUCLEOTIDE SEQUENCE [LARGE SCALE GENOMIC DNA]</scope>
    <source>
        <strain evidence="9 10">YSTF-M3</strain>
    </source>
</reference>
<dbReference type="PANTHER" id="PTHR24421:SF10">
    <property type="entry name" value="NITRATE_NITRITE SENSOR PROTEIN NARQ"/>
    <property type="match status" value="1"/>
</dbReference>
<dbReference type="SUPFAM" id="SSF48452">
    <property type="entry name" value="TPR-like"/>
    <property type="match status" value="2"/>
</dbReference>
<dbReference type="EC" id="2.7.13.3" evidence="2"/>
<organism evidence="9 10">
    <name type="scientific">Kordia aestuariivivens</name>
    <dbReference type="NCBI Taxonomy" id="2759037"/>
    <lineage>
        <taxon>Bacteria</taxon>
        <taxon>Pseudomonadati</taxon>
        <taxon>Bacteroidota</taxon>
        <taxon>Flavobacteriia</taxon>
        <taxon>Flavobacteriales</taxon>
        <taxon>Flavobacteriaceae</taxon>
        <taxon>Kordia</taxon>
    </lineage>
</organism>
<keyword evidence="7" id="KW-0812">Transmembrane</keyword>
<sequence>MIFKTKEKYCLLFILFLCNVLISQTSKRILDLSNIFKDRSLSFEVKKDSLDKAYRIAQRESNDSLKNVYYSKLSYAYYRINDEFMFKKVNKEGVLLSTKLKDSITLGDHYWDMGAFYKKNKKLDSAYYFYNNTKKIFSSIGELKKVASIWFNIGQIQKDVRDYTGSEIAIINAIEIFQDQKDYNSLYNCYNLLGIIYNNLEEYEKAIKCYKDSLEYLRKSSKDDIREATILNNIGIVYRNLGNHALAIKKYKEGLNYDSIYYKNTRLYATLTDNLAYSKFILNDHDDLPDLFYKALHIRDSLNISVGLLINKIHLSEYYLRQKDTIQSLKFSTEAMVLGKKIKSYDHLLDNYKLLAKIEPNNSNKYLNEYIKLNDSLVIYERGIRNKFARIKFETDVVITENKKLSIQNTWIVATSTALIFFGFLIYVITQQRTRNKELEMEQQQQRANEEIYNLMIDQQDKIEEGRKREKERISLELHDGILGRLFGTRLSLGSLNSKDDLSSKKMREQYIYELQSIEEEVRNISHELGIDNFNSTTSYSTMIANLLEEQSKITNFKYIIEDDDRIVWTDIPGHIKINIYRIVQESIQNINKYAQAENVILDFKKNDDHIILTIKDDGVGFDQEKRSSGIGLKNMKSRVALLHGQFTINSIPGKGTSISVDVPMT</sequence>
<protein>
    <recommendedName>
        <fullName evidence="2">histidine kinase</fullName>
        <ecNumber evidence="2">2.7.13.3</ecNumber>
    </recommendedName>
</protein>
<proteinExistence type="predicted"/>